<dbReference type="SUPFAM" id="SSF55729">
    <property type="entry name" value="Acyl-CoA N-acyltransferases (Nat)"/>
    <property type="match status" value="1"/>
</dbReference>
<dbReference type="HOGENOM" id="CLU_1282426_0_0_11"/>
<dbReference type="AlphaFoldDB" id="A0A023X304"/>
<keyword evidence="1 4" id="KW-0808">Transferase</keyword>
<evidence type="ECO:0000313" key="6">
    <source>
        <dbReference type="Proteomes" id="UP000025229"/>
    </source>
</evidence>
<dbReference type="InterPro" id="IPR050832">
    <property type="entry name" value="Bact_Acetyltransf"/>
</dbReference>
<dbReference type="Proteomes" id="UP001281130">
    <property type="component" value="Unassembled WGS sequence"/>
</dbReference>
<dbReference type="PANTHER" id="PTHR43877:SF2">
    <property type="entry name" value="AMINOALKYLPHOSPHONATE N-ACETYLTRANSFERASE-RELATED"/>
    <property type="match status" value="1"/>
</dbReference>
<dbReference type="InterPro" id="IPR016181">
    <property type="entry name" value="Acyl_CoA_acyltransferase"/>
</dbReference>
<reference evidence="4 6" key="1">
    <citation type="submission" date="2014-03" db="EMBL/GenBank/DDBJ databases">
        <title>Complete genome sequence of the Radio-Resistant Rubrobacter radiotolerans RSPS-4.</title>
        <authorList>
            <person name="Egas C.C."/>
            <person name="Barroso C.C."/>
            <person name="Froufe H.J.C."/>
            <person name="Pacheco J.J."/>
            <person name="Albuquerque L.L."/>
            <person name="da Costa M.M.S."/>
        </authorList>
    </citation>
    <scope>NUCLEOTIDE SEQUENCE [LARGE SCALE GENOMIC DNA]</scope>
    <source>
        <strain evidence="4 6">RSPS-4</strain>
    </source>
</reference>
<dbReference type="KEGG" id="rrd:RradSPS_1107"/>
<feature type="domain" description="N-acetyltransferase" evidence="3">
    <location>
        <begin position="9"/>
        <end position="211"/>
    </location>
</feature>
<dbReference type="PROSITE" id="PS51186">
    <property type="entry name" value="GNAT"/>
    <property type="match status" value="1"/>
</dbReference>
<organism evidence="4 6">
    <name type="scientific">Rubrobacter radiotolerans</name>
    <name type="common">Arthrobacter radiotolerans</name>
    <dbReference type="NCBI Taxonomy" id="42256"/>
    <lineage>
        <taxon>Bacteria</taxon>
        <taxon>Bacillati</taxon>
        <taxon>Actinomycetota</taxon>
        <taxon>Rubrobacteria</taxon>
        <taxon>Rubrobacterales</taxon>
        <taxon>Rubrobacteraceae</taxon>
        <taxon>Rubrobacter</taxon>
    </lineage>
</organism>
<dbReference type="STRING" id="42256.RradSPS_1107"/>
<dbReference type="RefSeq" id="WP_051589415.1">
    <property type="nucleotide sequence ID" value="NZ_CP007514.1"/>
</dbReference>
<dbReference type="PANTHER" id="PTHR43877">
    <property type="entry name" value="AMINOALKYLPHOSPHONATE N-ACETYLTRANSFERASE-RELATED-RELATED"/>
    <property type="match status" value="1"/>
</dbReference>
<dbReference type="Pfam" id="PF00583">
    <property type="entry name" value="Acetyltransf_1"/>
    <property type="match status" value="1"/>
</dbReference>
<sequence>MTGMEAERFTLRDARPEDDPAIAALVIDGFLDKFRPVFGRGMEESVRIMERWVSLEHFSGGVQSFVVEGCEAGEVVASVGVRVSPADDEVMARGLWRALSRNLGFLRAMWATTLLSYPRYSARSSEAYVERLVVAPGFRNQGMARSLLAAAEDLARQKEKRTVGLHVSGNNIPALKLYEDEGYVEVSRQRSLLTARFLKIRDWIYLRKDLSPSVRKEAPL</sequence>
<dbReference type="EMBL" id="CP007514">
    <property type="protein sequence ID" value="AHY46390.1"/>
    <property type="molecule type" value="Genomic_DNA"/>
</dbReference>
<evidence type="ECO:0000313" key="4">
    <source>
        <dbReference type="EMBL" id="AHY46390.1"/>
    </source>
</evidence>
<dbReference type="OrthoDB" id="273614at2"/>
<dbReference type="Gene3D" id="3.40.630.30">
    <property type="match status" value="1"/>
</dbReference>
<dbReference type="EMBL" id="JAWXXX010000001">
    <property type="protein sequence ID" value="MDX5893797.1"/>
    <property type="molecule type" value="Genomic_DNA"/>
</dbReference>
<dbReference type="CDD" id="cd04301">
    <property type="entry name" value="NAT_SF"/>
    <property type="match status" value="1"/>
</dbReference>
<gene>
    <name evidence="4" type="ORF">RradSPS_1107</name>
    <name evidence="5" type="ORF">SIL72_07110</name>
</gene>
<dbReference type="InterPro" id="IPR000182">
    <property type="entry name" value="GNAT_dom"/>
</dbReference>
<dbReference type="eggNOG" id="COG0456">
    <property type="taxonomic scope" value="Bacteria"/>
</dbReference>
<reference evidence="5" key="2">
    <citation type="submission" date="2023-11" db="EMBL/GenBank/DDBJ databases">
        <title>MicrobeMod: A computational toolkit for identifying prokaryotic methylation and restriction-modification with nanopore sequencing.</title>
        <authorList>
            <person name="Crits-Christoph A."/>
            <person name="Kang S.C."/>
            <person name="Lee H."/>
            <person name="Ostrov N."/>
        </authorList>
    </citation>
    <scope>NUCLEOTIDE SEQUENCE</scope>
    <source>
        <strain evidence="5">ATCC 51242</strain>
    </source>
</reference>
<evidence type="ECO:0000313" key="5">
    <source>
        <dbReference type="EMBL" id="MDX5893797.1"/>
    </source>
</evidence>
<accession>A0A023X304</accession>
<name>A0A023X304_RUBRA</name>
<proteinExistence type="predicted"/>
<evidence type="ECO:0000256" key="1">
    <source>
        <dbReference type="ARBA" id="ARBA00022679"/>
    </source>
</evidence>
<evidence type="ECO:0000256" key="2">
    <source>
        <dbReference type="ARBA" id="ARBA00023315"/>
    </source>
</evidence>
<protein>
    <submittedName>
        <fullName evidence="4">Acetyltransferase (GNAT) family</fullName>
    </submittedName>
    <submittedName>
        <fullName evidence="5">GNAT family N-acetyltransferase</fullName>
    </submittedName>
</protein>
<keyword evidence="6" id="KW-1185">Reference proteome</keyword>
<dbReference type="GO" id="GO:0016747">
    <property type="term" value="F:acyltransferase activity, transferring groups other than amino-acyl groups"/>
    <property type="evidence" value="ECO:0007669"/>
    <property type="project" value="InterPro"/>
</dbReference>
<evidence type="ECO:0000259" key="3">
    <source>
        <dbReference type="PROSITE" id="PS51186"/>
    </source>
</evidence>
<dbReference type="Proteomes" id="UP000025229">
    <property type="component" value="Chromosome"/>
</dbReference>
<keyword evidence="2" id="KW-0012">Acyltransferase</keyword>